<dbReference type="EMBL" id="VGJX01000148">
    <property type="protein sequence ID" value="MBM3274195.1"/>
    <property type="molecule type" value="Genomic_DNA"/>
</dbReference>
<name>A0A937X4G8_9BACT</name>
<dbReference type="AlphaFoldDB" id="A0A937X4G8"/>
<accession>A0A937X4G8</accession>
<sequence length="186" mass="20754">MSLPAPPPPEVRVADYLLPGGRIASRKRFRVKALRFVGGKLQDQEFDNTQEVVAAGPGRSVVRWSLSAGTATESYHVQPDGRIEIVEERSWQNSAIRRSYPATIAGDAPFREWAGESARPRRLTVRVVGRETVEAAGRTYQTVVFEVEDGMFRFKTWLAKGFGEVRSEVTSGPVRVSRRELIEPSP</sequence>
<evidence type="ECO:0000313" key="1">
    <source>
        <dbReference type="EMBL" id="MBM3274195.1"/>
    </source>
</evidence>
<evidence type="ECO:0000313" key="2">
    <source>
        <dbReference type="Proteomes" id="UP000703893"/>
    </source>
</evidence>
<dbReference type="Proteomes" id="UP000703893">
    <property type="component" value="Unassembled WGS sequence"/>
</dbReference>
<gene>
    <name evidence="1" type="ORF">FJZ00_03515</name>
</gene>
<reference evidence="1 2" key="1">
    <citation type="submission" date="2019-03" db="EMBL/GenBank/DDBJ databases">
        <title>Lake Tanganyika Metagenome-Assembled Genomes (MAGs).</title>
        <authorList>
            <person name="Tran P."/>
        </authorList>
    </citation>
    <scope>NUCLEOTIDE SEQUENCE [LARGE SCALE GENOMIC DNA]</scope>
    <source>
        <strain evidence="1">K_DeepCast_65m_m2_236</strain>
    </source>
</reference>
<proteinExistence type="predicted"/>
<protein>
    <submittedName>
        <fullName evidence="1">Uncharacterized protein</fullName>
    </submittedName>
</protein>
<organism evidence="1 2">
    <name type="scientific">Candidatus Tanganyikabacteria bacterium</name>
    <dbReference type="NCBI Taxonomy" id="2961651"/>
    <lineage>
        <taxon>Bacteria</taxon>
        <taxon>Bacillati</taxon>
        <taxon>Candidatus Sericytochromatia</taxon>
        <taxon>Candidatus Tanganyikabacteria</taxon>
    </lineage>
</organism>
<comment type="caution">
    <text evidence="1">The sequence shown here is derived from an EMBL/GenBank/DDBJ whole genome shotgun (WGS) entry which is preliminary data.</text>
</comment>